<accession>A0ABR4Y460</accession>
<proteinExistence type="predicted"/>
<organism evidence="2 3">
    <name type="scientific">Lysinibacillus boronitolerans JCM 21713 = 10a = NBRC 103108</name>
    <dbReference type="NCBI Taxonomy" id="1294264"/>
    <lineage>
        <taxon>Bacteria</taxon>
        <taxon>Bacillati</taxon>
        <taxon>Bacillota</taxon>
        <taxon>Bacilli</taxon>
        <taxon>Bacillales</taxon>
        <taxon>Bacillaceae</taxon>
        <taxon>Lysinibacillus</taxon>
    </lineage>
</organism>
<evidence type="ECO:0000313" key="3">
    <source>
        <dbReference type="Proteomes" id="UP000030487"/>
    </source>
</evidence>
<name>A0ABR4Y460_9BACI</name>
<gene>
    <name evidence="2" type="ORF">CD31_02455</name>
</gene>
<reference evidence="2 3" key="1">
    <citation type="submission" date="2014-02" db="EMBL/GenBank/DDBJ databases">
        <title>Draft genome sequence of Lysinibacillus boronitolerans NBRC 103108.</title>
        <authorList>
            <person name="Zhang F."/>
            <person name="Wang G."/>
            <person name="Zhang L."/>
        </authorList>
    </citation>
    <scope>NUCLEOTIDE SEQUENCE [LARGE SCALE GENOMIC DNA]</scope>
    <source>
        <strain evidence="2 3">NBRC 103108</strain>
    </source>
</reference>
<feature type="domain" description="Thoeris anti-defense 2-like" evidence="1">
    <location>
        <begin position="1"/>
        <end position="80"/>
    </location>
</feature>
<sequence>MKFGQAIEALKEGKKAARKGWNGKGIFLELQVPDTHSKMTHPYIYIDTTGLQTDNENAPKSRVPWLASQTDMLSEDWEVVE</sequence>
<comment type="caution">
    <text evidence="2">The sequence shown here is derived from an EMBL/GenBank/DDBJ whole genome shotgun (WGS) entry which is preliminary data.</text>
</comment>
<protein>
    <recommendedName>
        <fullName evidence="1">Thoeris anti-defense 2-like domain-containing protein</fullName>
    </recommendedName>
</protein>
<dbReference type="RefSeq" id="WP_036075520.1">
    <property type="nucleotide sequence ID" value="NZ_AVCW01000027.1"/>
</dbReference>
<evidence type="ECO:0000259" key="1">
    <source>
        <dbReference type="Pfam" id="PF11195"/>
    </source>
</evidence>
<evidence type="ECO:0000313" key="2">
    <source>
        <dbReference type="EMBL" id="KGR88859.1"/>
    </source>
</evidence>
<dbReference type="Pfam" id="PF11195">
    <property type="entry name" value="Tad2-like"/>
    <property type="match status" value="1"/>
</dbReference>
<dbReference type="EMBL" id="JPVR01000055">
    <property type="protein sequence ID" value="KGR88859.1"/>
    <property type="molecule type" value="Genomic_DNA"/>
</dbReference>
<dbReference type="Proteomes" id="UP000030487">
    <property type="component" value="Unassembled WGS sequence"/>
</dbReference>
<dbReference type="InterPro" id="IPR021361">
    <property type="entry name" value="Tad2-like_dom"/>
</dbReference>
<keyword evidence="3" id="KW-1185">Reference proteome</keyword>